<evidence type="ECO:0000313" key="2">
    <source>
        <dbReference type="EMBL" id="MBX60580.1"/>
    </source>
</evidence>
<keyword evidence="1" id="KW-0472">Membrane</keyword>
<sequence length="62" mass="7526">MIQQRHSVFSPILSLFLSHFVISLFENLRHDKEWLHLDIPLRSALMFIVSYLESILREWLCR</sequence>
<accession>A0A2P2Q0Q7</accession>
<keyword evidence="1" id="KW-0812">Transmembrane</keyword>
<feature type="transmembrane region" description="Helical" evidence="1">
    <location>
        <begin position="7"/>
        <end position="25"/>
    </location>
</feature>
<name>A0A2P2Q0Q7_RHIMU</name>
<proteinExistence type="predicted"/>
<dbReference type="AlphaFoldDB" id="A0A2P2Q0Q7"/>
<organism evidence="2">
    <name type="scientific">Rhizophora mucronata</name>
    <name type="common">Asiatic mangrove</name>
    <dbReference type="NCBI Taxonomy" id="61149"/>
    <lineage>
        <taxon>Eukaryota</taxon>
        <taxon>Viridiplantae</taxon>
        <taxon>Streptophyta</taxon>
        <taxon>Embryophyta</taxon>
        <taxon>Tracheophyta</taxon>
        <taxon>Spermatophyta</taxon>
        <taxon>Magnoliopsida</taxon>
        <taxon>eudicotyledons</taxon>
        <taxon>Gunneridae</taxon>
        <taxon>Pentapetalae</taxon>
        <taxon>rosids</taxon>
        <taxon>fabids</taxon>
        <taxon>Malpighiales</taxon>
        <taxon>Rhizophoraceae</taxon>
        <taxon>Rhizophora</taxon>
    </lineage>
</organism>
<protein>
    <submittedName>
        <fullName evidence="2">Uncharacterized protein</fullName>
    </submittedName>
</protein>
<evidence type="ECO:0000256" key="1">
    <source>
        <dbReference type="SAM" id="Phobius"/>
    </source>
</evidence>
<keyword evidence="1" id="KW-1133">Transmembrane helix</keyword>
<dbReference type="EMBL" id="GGEC01080096">
    <property type="protein sequence ID" value="MBX60580.1"/>
    <property type="molecule type" value="Transcribed_RNA"/>
</dbReference>
<reference evidence="2" key="1">
    <citation type="submission" date="2018-02" db="EMBL/GenBank/DDBJ databases">
        <title>Rhizophora mucronata_Transcriptome.</title>
        <authorList>
            <person name="Meera S.P."/>
            <person name="Sreeshan A."/>
            <person name="Augustine A."/>
        </authorList>
    </citation>
    <scope>NUCLEOTIDE SEQUENCE</scope>
    <source>
        <tissue evidence="2">Leaf</tissue>
    </source>
</reference>
<feature type="transmembrane region" description="Helical" evidence="1">
    <location>
        <begin position="37"/>
        <end position="56"/>
    </location>
</feature>